<dbReference type="GO" id="GO:0006506">
    <property type="term" value="P:GPI anchor biosynthetic process"/>
    <property type="evidence" value="ECO:0007669"/>
    <property type="project" value="InterPro"/>
</dbReference>
<dbReference type="Pfam" id="PF05024">
    <property type="entry name" value="Gpi1"/>
    <property type="match status" value="2"/>
</dbReference>
<dbReference type="InterPro" id="IPR007720">
    <property type="entry name" value="PigQ/GPI1"/>
</dbReference>
<dbReference type="PANTHER" id="PTHR47555:SF2">
    <property type="entry name" value="N-ACETYLGLUCOSAMINYL TRANSFERASE COMPONENT FAMILY PROTEIN _ GPI1 FAMILY PROTEIN"/>
    <property type="match status" value="1"/>
</dbReference>
<dbReference type="STRING" id="3694.B9IHV3"/>
<keyword evidence="1" id="KW-0812">Transmembrane</keyword>
<dbReference type="AlphaFoldDB" id="B9IHV3"/>
<dbReference type="GO" id="GO:0016020">
    <property type="term" value="C:membrane"/>
    <property type="evidence" value="ECO:0007669"/>
    <property type="project" value="InterPro"/>
</dbReference>
<protein>
    <submittedName>
        <fullName evidence="2">Uncharacterized protein</fullName>
    </submittedName>
</protein>
<dbReference type="HOGENOM" id="CLU_736495_0_0_1"/>
<feature type="transmembrane region" description="Helical" evidence="1">
    <location>
        <begin position="224"/>
        <end position="246"/>
    </location>
</feature>
<accession>B9IHV3</accession>
<organism evidence="2 3">
    <name type="scientific">Populus trichocarpa</name>
    <name type="common">Western balsam poplar</name>
    <name type="synonym">Populus balsamifera subsp. trichocarpa</name>
    <dbReference type="NCBI Taxonomy" id="3694"/>
    <lineage>
        <taxon>Eukaryota</taxon>
        <taxon>Viridiplantae</taxon>
        <taxon>Streptophyta</taxon>
        <taxon>Embryophyta</taxon>
        <taxon>Tracheophyta</taxon>
        <taxon>Spermatophyta</taxon>
        <taxon>Magnoliopsida</taxon>
        <taxon>eudicotyledons</taxon>
        <taxon>Gunneridae</taxon>
        <taxon>Pentapetalae</taxon>
        <taxon>rosids</taxon>
        <taxon>fabids</taxon>
        <taxon>Malpighiales</taxon>
        <taxon>Salicaceae</taxon>
        <taxon>Saliceae</taxon>
        <taxon>Populus</taxon>
    </lineage>
</organism>
<proteinExistence type="predicted"/>
<dbReference type="Proteomes" id="UP000006729">
    <property type="component" value="Chromosome 16"/>
</dbReference>
<keyword evidence="1" id="KW-1133">Transmembrane helix</keyword>
<feature type="transmembrane region" description="Helical" evidence="1">
    <location>
        <begin position="252"/>
        <end position="273"/>
    </location>
</feature>
<feature type="transmembrane region" description="Helical" evidence="1">
    <location>
        <begin position="147"/>
        <end position="171"/>
    </location>
</feature>
<gene>
    <name evidence="2" type="ORF">POPTR_016G041500</name>
</gene>
<evidence type="ECO:0000256" key="1">
    <source>
        <dbReference type="SAM" id="Phobius"/>
    </source>
</evidence>
<feature type="transmembrane region" description="Helical" evidence="1">
    <location>
        <begin position="86"/>
        <end position="107"/>
    </location>
</feature>
<dbReference type="InParanoid" id="B9IHV3"/>
<dbReference type="PANTHER" id="PTHR47555">
    <property type="entry name" value="N-ACETYLGLUCOSAMINYL TRANSFERASE COMPONENT FAMILY PROTEIN / GPI1 FAMILY PROTEIN"/>
    <property type="match status" value="1"/>
</dbReference>
<evidence type="ECO:0000313" key="3">
    <source>
        <dbReference type="Proteomes" id="UP000006729"/>
    </source>
</evidence>
<dbReference type="EMBL" id="CM009305">
    <property type="protein sequence ID" value="PNS97782.1"/>
    <property type="molecule type" value="Genomic_DNA"/>
</dbReference>
<evidence type="ECO:0000313" key="2">
    <source>
        <dbReference type="EMBL" id="PNS97782.1"/>
    </source>
</evidence>
<keyword evidence="1" id="KW-0472">Membrane</keyword>
<dbReference type="eggNOG" id="KOG1183">
    <property type="taxonomic scope" value="Eukaryota"/>
</dbReference>
<name>B9IHV3_POPTR</name>
<sequence length="376" mass="41806">MPVFLQERATFSLLGQCVLYGRGNGKMLRDGMEEGIDWFPKLHHLHWNGQIVSHCDVCLLLLCDIQFLSQSCVEYKENAALRRHSMWSSLAVDLLLGILIGSALLLHAESVCLWILTFANGITNELLRSGCVWLMGAPAGFKLNTELAGVLGGLGLLGILFGATIPAALIIDMVSLATLHVSTLHWAISVLYSRQIQALAALGREWNPLRQRLDSFDYTVRQHIVGSLLFTLLLLLLPTSVFYIFFTILSTAIALTCILIEVTISMIHNTPYIKIFIWLVRRRRCPFGASFEIASCQNDSLELACHDRACSSSEKSYLKNDRGKNRSSIMVSILHSNFMSTSESSLYFSSNCFTFTRCMGSSRDVFAFSIGMGGLD</sequence>
<keyword evidence="3" id="KW-1185">Reference proteome</keyword>
<reference evidence="2 3" key="1">
    <citation type="journal article" date="2006" name="Science">
        <title>The genome of black cottonwood, Populus trichocarpa (Torr. &amp; Gray).</title>
        <authorList>
            <person name="Tuskan G.A."/>
            <person name="Difazio S."/>
            <person name="Jansson S."/>
            <person name="Bohlmann J."/>
            <person name="Grigoriev I."/>
            <person name="Hellsten U."/>
            <person name="Putnam N."/>
            <person name="Ralph S."/>
            <person name="Rombauts S."/>
            <person name="Salamov A."/>
            <person name="Schein J."/>
            <person name="Sterck L."/>
            <person name="Aerts A."/>
            <person name="Bhalerao R.R."/>
            <person name="Bhalerao R.P."/>
            <person name="Blaudez D."/>
            <person name="Boerjan W."/>
            <person name="Brun A."/>
            <person name="Brunner A."/>
            <person name="Busov V."/>
            <person name="Campbell M."/>
            <person name="Carlson J."/>
            <person name="Chalot M."/>
            <person name="Chapman J."/>
            <person name="Chen G.L."/>
            <person name="Cooper D."/>
            <person name="Coutinho P.M."/>
            <person name="Couturier J."/>
            <person name="Covert S."/>
            <person name="Cronk Q."/>
            <person name="Cunningham R."/>
            <person name="Davis J."/>
            <person name="Degroeve S."/>
            <person name="Dejardin A."/>
            <person name="Depamphilis C."/>
            <person name="Detter J."/>
            <person name="Dirks B."/>
            <person name="Dubchak I."/>
            <person name="Duplessis S."/>
            <person name="Ehlting J."/>
            <person name="Ellis B."/>
            <person name="Gendler K."/>
            <person name="Goodstein D."/>
            <person name="Gribskov M."/>
            <person name="Grimwood J."/>
            <person name="Groover A."/>
            <person name="Gunter L."/>
            <person name="Hamberger B."/>
            <person name="Heinze B."/>
            <person name="Helariutta Y."/>
            <person name="Henrissat B."/>
            <person name="Holligan D."/>
            <person name="Holt R."/>
            <person name="Huang W."/>
            <person name="Islam-Faridi N."/>
            <person name="Jones S."/>
            <person name="Jones-Rhoades M."/>
            <person name="Jorgensen R."/>
            <person name="Joshi C."/>
            <person name="Kangasjarvi J."/>
            <person name="Karlsson J."/>
            <person name="Kelleher C."/>
            <person name="Kirkpatrick R."/>
            <person name="Kirst M."/>
            <person name="Kohler A."/>
            <person name="Kalluri U."/>
            <person name="Larimer F."/>
            <person name="Leebens-Mack J."/>
            <person name="Leple J.C."/>
            <person name="Locascio P."/>
            <person name="Lou Y."/>
            <person name="Lucas S."/>
            <person name="Martin F."/>
            <person name="Montanini B."/>
            <person name="Napoli C."/>
            <person name="Nelson D.R."/>
            <person name="Nelson C."/>
            <person name="Nieminen K."/>
            <person name="Nilsson O."/>
            <person name="Pereda V."/>
            <person name="Peter G."/>
            <person name="Philippe R."/>
            <person name="Pilate G."/>
            <person name="Poliakov A."/>
            <person name="Razumovskaya J."/>
            <person name="Richardson P."/>
            <person name="Rinaldi C."/>
            <person name="Ritland K."/>
            <person name="Rouze P."/>
            <person name="Ryaboy D."/>
            <person name="Schmutz J."/>
            <person name="Schrader J."/>
            <person name="Segerman B."/>
            <person name="Shin H."/>
            <person name="Siddiqui A."/>
            <person name="Sterky F."/>
            <person name="Terry A."/>
            <person name="Tsai C.J."/>
            <person name="Uberbacher E."/>
            <person name="Unneberg P."/>
            <person name="Vahala J."/>
            <person name="Wall K."/>
            <person name="Wessler S."/>
            <person name="Yang G."/>
            <person name="Yin T."/>
            <person name="Douglas C."/>
            <person name="Marra M."/>
            <person name="Sandberg G."/>
            <person name="Van de Peer Y."/>
            <person name="Rokhsar D."/>
        </authorList>
    </citation>
    <scope>NUCLEOTIDE SEQUENCE [LARGE SCALE GENOMIC DNA]</scope>
    <source>
        <strain evidence="3">cv. Nisqually</strain>
    </source>
</reference>